<feature type="domain" description="DUF3945" evidence="3">
    <location>
        <begin position="298"/>
        <end position="336"/>
    </location>
</feature>
<protein>
    <submittedName>
        <fullName evidence="4">Uncharacterized protein</fullName>
    </submittedName>
</protein>
<dbReference type="RefSeq" id="WP_006800584.1">
    <property type="nucleotide sequence ID" value="NZ_LT599021.1"/>
</dbReference>
<evidence type="ECO:0000259" key="2">
    <source>
        <dbReference type="Pfam" id="PF03432"/>
    </source>
</evidence>
<dbReference type="InterPro" id="IPR025222">
    <property type="entry name" value="DUF3945"/>
</dbReference>
<evidence type="ECO:0000313" key="4">
    <source>
        <dbReference type="EMBL" id="SBW00309.1"/>
    </source>
</evidence>
<dbReference type="EMBL" id="FLUL01000001">
    <property type="protein sequence ID" value="SBW02851.1"/>
    <property type="molecule type" value="Genomic_DNA"/>
</dbReference>
<feature type="compositionally biased region" description="Basic residues" evidence="1">
    <location>
        <begin position="428"/>
        <end position="437"/>
    </location>
</feature>
<organism evidence="4">
    <name type="scientific">uncultured Dysgonomonas sp</name>
    <dbReference type="NCBI Taxonomy" id="206096"/>
    <lineage>
        <taxon>Bacteria</taxon>
        <taxon>Pseudomonadati</taxon>
        <taxon>Bacteroidota</taxon>
        <taxon>Bacteroidia</taxon>
        <taxon>Bacteroidales</taxon>
        <taxon>Dysgonomonadaceae</taxon>
        <taxon>Dysgonomonas</taxon>
        <taxon>environmental samples</taxon>
    </lineage>
</organism>
<dbReference type="Pfam" id="PF03432">
    <property type="entry name" value="Relaxase"/>
    <property type="match status" value="1"/>
</dbReference>
<name>A0A212JLJ1_9BACT</name>
<evidence type="ECO:0000256" key="1">
    <source>
        <dbReference type="SAM" id="MobiDB-lite"/>
    </source>
</evidence>
<dbReference type="EMBL" id="FLUM01000002">
    <property type="protein sequence ID" value="SBW00309.1"/>
    <property type="molecule type" value="Genomic_DNA"/>
</dbReference>
<evidence type="ECO:0000259" key="3">
    <source>
        <dbReference type="Pfam" id="PF13101"/>
    </source>
</evidence>
<feature type="compositionally biased region" description="Basic and acidic residues" evidence="1">
    <location>
        <begin position="405"/>
        <end position="422"/>
    </location>
</feature>
<gene>
    <name evidence="4" type="ORF">KL86DYS1_20158</name>
    <name evidence="5" type="ORF">KL86DYS2_12331</name>
</gene>
<feature type="region of interest" description="Disordered" evidence="1">
    <location>
        <begin position="405"/>
        <end position="437"/>
    </location>
</feature>
<accession>A0A212JLJ1</accession>
<proteinExistence type="predicted"/>
<sequence>MIAKNIKGKSFKGCVNYVINDTAELLEVEGVFADSTKSMIRSFAMQRSGRKEIKQPVGHIPISFAPEDRARMTNGFMLQLAKGYMQEMGIKNTQYIIVRHHNTDNEHLHIVYNRIDNNLKLISVNQDYKRNIKVCKKLKDKYNLTYGKGRENVKREKLDNPDRVKYYIYDAIKSVLPTCKNPAALRFALQDLGIELIYKHKRTTENQGIGMGINEIEGVSFKYDNVCFKGSEIDRKFSFGNLRKEFDKNVLEARKRGREELLQQQAEQKAKQEAELKAQKEAEYKARKEAEATPKNTKIGGVELTTEQWKILKEGGFIYLENMKSSNGQVVSAYVFTDDKQEKVFVSKEQPDSFVKYGKYEMRVQDKILVENGYMTKAKVKWYGIGTFAYPYLWKENKDDVEYKESFGDPRVPKEKKEEAKRQIVIPKVKKNRGPKW</sequence>
<evidence type="ECO:0000313" key="5">
    <source>
        <dbReference type="EMBL" id="SBW02851.1"/>
    </source>
</evidence>
<dbReference type="InterPro" id="IPR005094">
    <property type="entry name" value="Endonuclease_MobA/VirD2"/>
</dbReference>
<reference evidence="4" key="1">
    <citation type="submission" date="2016-04" db="EMBL/GenBank/DDBJ databases">
        <authorList>
            <person name="Evans L.H."/>
            <person name="Alamgir A."/>
            <person name="Owens N."/>
            <person name="Weber N.D."/>
            <person name="Virtaneva K."/>
            <person name="Barbian K."/>
            <person name="Babar A."/>
            <person name="Rosenke K."/>
        </authorList>
    </citation>
    <scope>NUCLEOTIDE SEQUENCE</scope>
    <source>
        <strain evidence="4">86-1</strain>
        <strain evidence="5">86-2</strain>
    </source>
</reference>
<dbReference type="Pfam" id="PF13101">
    <property type="entry name" value="DUF3945"/>
    <property type="match status" value="1"/>
</dbReference>
<feature type="domain" description="MobA/VirD2-like nuclease" evidence="2">
    <location>
        <begin position="17"/>
        <end position="144"/>
    </location>
</feature>
<dbReference type="AlphaFoldDB" id="A0A212JLJ1"/>